<dbReference type="EMBL" id="VEVO01000003">
    <property type="protein sequence ID" value="KAF0044780.1"/>
    <property type="molecule type" value="Genomic_DNA"/>
</dbReference>
<evidence type="ECO:0000256" key="2">
    <source>
        <dbReference type="ARBA" id="ARBA00022786"/>
    </source>
</evidence>
<evidence type="ECO:0000256" key="4">
    <source>
        <dbReference type="SAM" id="MobiDB-lite"/>
    </source>
</evidence>
<accession>A0A6A4TMC3</accession>
<evidence type="ECO:0000313" key="6">
    <source>
        <dbReference type="EMBL" id="KAF0044780.1"/>
    </source>
</evidence>
<dbReference type="SUPFAM" id="SSF56204">
    <property type="entry name" value="Hect, E3 ligase catalytic domain"/>
    <property type="match status" value="1"/>
</dbReference>
<feature type="compositionally biased region" description="Acidic residues" evidence="4">
    <location>
        <begin position="61"/>
        <end position="73"/>
    </location>
</feature>
<dbReference type="AlphaFoldDB" id="A0A6A4TMC3"/>
<evidence type="ECO:0000259" key="5">
    <source>
        <dbReference type="PROSITE" id="PS50237"/>
    </source>
</evidence>
<dbReference type="GO" id="GO:0004842">
    <property type="term" value="F:ubiquitin-protein transferase activity"/>
    <property type="evidence" value="ECO:0007669"/>
    <property type="project" value="InterPro"/>
</dbReference>
<comment type="caution">
    <text evidence="3">Lacks conserved residue(s) required for the propagation of feature annotation.</text>
</comment>
<keyword evidence="2 3" id="KW-0833">Ubl conjugation pathway</keyword>
<keyword evidence="1" id="KW-0808">Transferase</keyword>
<proteinExistence type="predicted"/>
<feature type="domain" description="HECT" evidence="5">
    <location>
        <begin position="126"/>
        <end position="161"/>
    </location>
</feature>
<sequence>MYADTGCEICDTFRHVKPYCQMYADDTIIYVSAKTLSLAAEILTNEKRQLHRLCAPIVIDDDDNDDDDGEQTDDGTNRASAEEPVTTTAPEIIANLGLAIDHKRVSRFNVSRSNIWDGAVRGFQRSTYSEKNDMFVRFTDDAGTFEEGLDTGGPRREFLML</sequence>
<comment type="caution">
    <text evidence="6">The sequence shown here is derived from an EMBL/GenBank/DDBJ whole genome shotgun (WGS) entry which is preliminary data.</text>
</comment>
<dbReference type="Gene3D" id="3.90.1750.10">
    <property type="entry name" value="Hect, E3 ligase catalytic domains"/>
    <property type="match status" value="1"/>
</dbReference>
<dbReference type="InterPro" id="IPR035983">
    <property type="entry name" value="Hect_E3_ubiquitin_ligase"/>
</dbReference>
<reference evidence="6 7" key="1">
    <citation type="submission" date="2019-06" db="EMBL/GenBank/DDBJ databases">
        <title>Draft genomes of female and male turbot (Scophthalmus maximus).</title>
        <authorList>
            <person name="Xu H."/>
            <person name="Xu X.-W."/>
            <person name="Shao C."/>
            <person name="Chen S."/>
        </authorList>
    </citation>
    <scope>NUCLEOTIDE SEQUENCE [LARGE SCALE GENOMIC DNA]</scope>
    <source>
        <strain evidence="6">Ysfricsl-2016a</strain>
        <tissue evidence="6">Blood</tissue>
    </source>
</reference>
<evidence type="ECO:0000313" key="7">
    <source>
        <dbReference type="Proteomes" id="UP000438429"/>
    </source>
</evidence>
<dbReference type="InterPro" id="IPR000569">
    <property type="entry name" value="HECT_dom"/>
</dbReference>
<name>A0A6A4TMC3_SCOMX</name>
<organism evidence="6 7">
    <name type="scientific">Scophthalmus maximus</name>
    <name type="common">Turbot</name>
    <name type="synonym">Psetta maxima</name>
    <dbReference type="NCBI Taxonomy" id="52904"/>
    <lineage>
        <taxon>Eukaryota</taxon>
        <taxon>Metazoa</taxon>
        <taxon>Chordata</taxon>
        <taxon>Craniata</taxon>
        <taxon>Vertebrata</taxon>
        <taxon>Euteleostomi</taxon>
        <taxon>Actinopterygii</taxon>
        <taxon>Neopterygii</taxon>
        <taxon>Teleostei</taxon>
        <taxon>Neoteleostei</taxon>
        <taxon>Acanthomorphata</taxon>
        <taxon>Carangaria</taxon>
        <taxon>Pleuronectiformes</taxon>
        <taxon>Pleuronectoidei</taxon>
        <taxon>Scophthalmidae</taxon>
        <taxon>Scophthalmus</taxon>
    </lineage>
</organism>
<protein>
    <recommendedName>
        <fullName evidence="5">HECT domain-containing protein</fullName>
    </recommendedName>
</protein>
<dbReference type="Proteomes" id="UP000438429">
    <property type="component" value="Unassembled WGS sequence"/>
</dbReference>
<feature type="region of interest" description="Disordered" evidence="4">
    <location>
        <begin position="61"/>
        <end position="86"/>
    </location>
</feature>
<evidence type="ECO:0000256" key="3">
    <source>
        <dbReference type="PROSITE-ProRule" id="PRU00104"/>
    </source>
</evidence>
<evidence type="ECO:0000256" key="1">
    <source>
        <dbReference type="ARBA" id="ARBA00022679"/>
    </source>
</evidence>
<dbReference type="PROSITE" id="PS50237">
    <property type="entry name" value="HECT"/>
    <property type="match status" value="1"/>
</dbReference>
<gene>
    <name evidence="6" type="ORF">F2P81_003938</name>
</gene>